<name>A0A2R4XFU9_9BURK</name>
<dbReference type="EMBL" id="CP028901">
    <property type="protein sequence ID" value="AWB32651.1"/>
    <property type="molecule type" value="Genomic_DNA"/>
</dbReference>
<keyword evidence="4 6" id="KW-0949">S-adenosyl-L-methionine</keyword>
<feature type="binding site" evidence="6">
    <location>
        <begin position="124"/>
        <end position="129"/>
    </location>
    <ligand>
        <name>S-adenosyl-L-methionine</name>
        <dbReference type="ChEBI" id="CHEBI:59789"/>
    </ligand>
</feature>
<evidence type="ECO:0000256" key="1">
    <source>
        <dbReference type="ARBA" id="ARBA00022552"/>
    </source>
</evidence>
<keyword evidence="3 6" id="KW-0808">Transferase</keyword>
<dbReference type="Pfam" id="PF02590">
    <property type="entry name" value="SPOUT_MTase"/>
    <property type="match status" value="1"/>
</dbReference>
<dbReference type="KEGG" id="boz:DBV39_01800"/>
<dbReference type="InterPro" id="IPR029026">
    <property type="entry name" value="tRNA_m1G_MTases_N"/>
</dbReference>
<dbReference type="GO" id="GO:0070038">
    <property type="term" value="F:rRNA (pseudouridine-N3-)-methyltransferase activity"/>
    <property type="evidence" value="ECO:0007669"/>
    <property type="project" value="UniProtKB-UniRule"/>
</dbReference>
<comment type="similarity">
    <text evidence="5 6">Belongs to the RNA methyltransferase RlmH family.</text>
</comment>
<evidence type="ECO:0000256" key="2">
    <source>
        <dbReference type="ARBA" id="ARBA00022603"/>
    </source>
</evidence>
<dbReference type="AlphaFoldDB" id="A0A2R4XFU9"/>
<comment type="catalytic activity">
    <reaction evidence="6">
        <text>pseudouridine(1915) in 23S rRNA + S-adenosyl-L-methionine = N(3)-methylpseudouridine(1915) in 23S rRNA + S-adenosyl-L-homocysteine + H(+)</text>
        <dbReference type="Rhea" id="RHEA:42752"/>
        <dbReference type="Rhea" id="RHEA-COMP:10221"/>
        <dbReference type="Rhea" id="RHEA-COMP:10222"/>
        <dbReference type="ChEBI" id="CHEBI:15378"/>
        <dbReference type="ChEBI" id="CHEBI:57856"/>
        <dbReference type="ChEBI" id="CHEBI:59789"/>
        <dbReference type="ChEBI" id="CHEBI:65314"/>
        <dbReference type="ChEBI" id="CHEBI:74486"/>
        <dbReference type="EC" id="2.1.1.177"/>
    </reaction>
</comment>
<keyword evidence="8" id="KW-1185">Reference proteome</keyword>
<dbReference type="PANTHER" id="PTHR33603:SF1">
    <property type="entry name" value="RIBOSOMAL RNA LARGE SUBUNIT METHYLTRANSFERASE H"/>
    <property type="match status" value="1"/>
</dbReference>
<dbReference type="SUPFAM" id="SSF75217">
    <property type="entry name" value="alpha/beta knot"/>
    <property type="match status" value="1"/>
</dbReference>
<feature type="binding site" evidence="6">
    <location>
        <position position="74"/>
    </location>
    <ligand>
        <name>S-adenosyl-L-methionine</name>
        <dbReference type="ChEBI" id="CHEBI:59789"/>
    </ligand>
</feature>
<evidence type="ECO:0000256" key="6">
    <source>
        <dbReference type="HAMAP-Rule" id="MF_00658"/>
    </source>
</evidence>
<evidence type="ECO:0000256" key="4">
    <source>
        <dbReference type="ARBA" id="ARBA00022691"/>
    </source>
</evidence>
<keyword evidence="2 6" id="KW-0489">Methyltransferase</keyword>
<dbReference type="RefSeq" id="WP_108620092.1">
    <property type="nucleotide sequence ID" value="NZ_CP028901.1"/>
</dbReference>
<dbReference type="CDD" id="cd18081">
    <property type="entry name" value="RlmH-like"/>
    <property type="match status" value="1"/>
</dbReference>
<evidence type="ECO:0000313" key="8">
    <source>
        <dbReference type="Proteomes" id="UP000244571"/>
    </source>
</evidence>
<dbReference type="Gene3D" id="3.40.1280.10">
    <property type="match status" value="1"/>
</dbReference>
<dbReference type="InterPro" id="IPR003742">
    <property type="entry name" value="RlmH-like"/>
</dbReference>
<comment type="function">
    <text evidence="6">Specifically methylates the pseudouridine at position 1915 (m3Psi1915) in 23S rRNA.</text>
</comment>
<reference evidence="7 8" key="1">
    <citation type="submission" date="2018-04" db="EMBL/GenBank/DDBJ databases">
        <title>Bordetella sp. HZ20 isolated from seawater.</title>
        <authorList>
            <person name="Sun C."/>
        </authorList>
    </citation>
    <scope>NUCLEOTIDE SEQUENCE [LARGE SCALE GENOMIC DNA]</scope>
    <source>
        <strain evidence="7 8">HZ20</strain>
    </source>
</reference>
<dbReference type="NCBIfam" id="NF000986">
    <property type="entry name" value="PRK00103.1-4"/>
    <property type="match status" value="1"/>
</dbReference>
<keyword evidence="1 6" id="KW-0698">rRNA processing</keyword>
<dbReference type="OrthoDB" id="9806643at2"/>
<comment type="subunit">
    <text evidence="6">Homodimer.</text>
</comment>
<gene>
    <name evidence="6" type="primary">rlmH</name>
    <name evidence="7" type="ORF">DBV39_01800</name>
</gene>
<dbReference type="HAMAP" id="MF_00658">
    <property type="entry name" value="23SrRNA_methyltr_H"/>
    <property type="match status" value="1"/>
</dbReference>
<evidence type="ECO:0000256" key="3">
    <source>
        <dbReference type="ARBA" id="ARBA00022679"/>
    </source>
</evidence>
<sequence>MKILVLAVSQKTPEWVRLAWQTYTKRLPSEWNLELREVKPAPRQLGKTAQQNMALEAERLGAALKGRNCIKVALDEHGKALTTQALHDLVERFQLQAPEIAFIIGGPDGLDATFKQSCDVKVQLSAMTLPHAMVKVLLIEQIYRVASIATNHPYHRE</sequence>
<dbReference type="PANTHER" id="PTHR33603">
    <property type="entry name" value="METHYLTRANSFERASE"/>
    <property type="match status" value="1"/>
</dbReference>
<proteinExistence type="inferred from homology"/>
<protein>
    <recommendedName>
        <fullName evidence="6">Ribosomal RNA large subunit methyltransferase H</fullName>
        <ecNumber evidence="6">2.1.1.177</ecNumber>
    </recommendedName>
    <alternativeName>
        <fullName evidence="6">23S rRNA (pseudouridine1915-N3)-methyltransferase</fullName>
    </alternativeName>
    <alternativeName>
        <fullName evidence="6">23S rRNA m3Psi1915 methyltransferase</fullName>
    </alternativeName>
    <alternativeName>
        <fullName evidence="6">rRNA (pseudouridine-N3-)-methyltransferase RlmH</fullName>
    </alternativeName>
</protein>
<organism evidence="7 8">
    <name type="scientific">Orrella marina</name>
    <dbReference type="NCBI Taxonomy" id="2163011"/>
    <lineage>
        <taxon>Bacteria</taxon>
        <taxon>Pseudomonadati</taxon>
        <taxon>Pseudomonadota</taxon>
        <taxon>Betaproteobacteria</taxon>
        <taxon>Burkholderiales</taxon>
        <taxon>Alcaligenaceae</taxon>
        <taxon>Orrella</taxon>
    </lineage>
</organism>
<dbReference type="InterPro" id="IPR029028">
    <property type="entry name" value="Alpha/beta_knot_MTases"/>
</dbReference>
<dbReference type="EC" id="2.1.1.177" evidence="6"/>
<dbReference type="GO" id="GO:0005737">
    <property type="term" value="C:cytoplasm"/>
    <property type="evidence" value="ECO:0007669"/>
    <property type="project" value="UniProtKB-SubCell"/>
</dbReference>
<accession>A0A2R4XFU9</accession>
<comment type="subcellular location">
    <subcellularLocation>
        <location evidence="6">Cytoplasm</location>
    </subcellularLocation>
</comment>
<keyword evidence="6" id="KW-0963">Cytoplasm</keyword>
<evidence type="ECO:0000256" key="5">
    <source>
        <dbReference type="ARBA" id="ARBA00038303"/>
    </source>
</evidence>
<evidence type="ECO:0000313" key="7">
    <source>
        <dbReference type="EMBL" id="AWB32651.1"/>
    </source>
</evidence>
<feature type="binding site" evidence="6">
    <location>
        <position position="105"/>
    </location>
    <ligand>
        <name>S-adenosyl-L-methionine</name>
        <dbReference type="ChEBI" id="CHEBI:59789"/>
    </ligand>
</feature>
<dbReference type="PIRSF" id="PIRSF004505">
    <property type="entry name" value="MT_bac"/>
    <property type="match status" value="1"/>
</dbReference>
<dbReference type="Proteomes" id="UP000244571">
    <property type="component" value="Chromosome"/>
</dbReference>